<dbReference type="InterPro" id="IPR006860">
    <property type="entry name" value="FecR"/>
</dbReference>
<feature type="domain" description="FecR protein" evidence="2">
    <location>
        <begin position="70"/>
        <end position="148"/>
    </location>
</feature>
<name>A0ABV0KJY9_9CYAN</name>
<organism evidence="3 4">
    <name type="scientific">Stenomitos frigidus AS-A4</name>
    <dbReference type="NCBI Taxonomy" id="2933935"/>
    <lineage>
        <taxon>Bacteria</taxon>
        <taxon>Bacillati</taxon>
        <taxon>Cyanobacteriota</taxon>
        <taxon>Cyanophyceae</taxon>
        <taxon>Leptolyngbyales</taxon>
        <taxon>Leptolyngbyaceae</taxon>
        <taxon>Stenomitos</taxon>
    </lineage>
</organism>
<dbReference type="PANTHER" id="PTHR38731:SF3">
    <property type="entry name" value="BLL6125 PROTEIN"/>
    <property type="match status" value="1"/>
</dbReference>
<evidence type="ECO:0000313" key="4">
    <source>
        <dbReference type="Proteomes" id="UP001476950"/>
    </source>
</evidence>
<evidence type="ECO:0000259" key="2">
    <source>
        <dbReference type="Pfam" id="PF04773"/>
    </source>
</evidence>
<gene>
    <name evidence="3" type="ORF">NDI38_09225</name>
</gene>
<protein>
    <submittedName>
        <fullName evidence="3">FecR family protein</fullName>
    </submittedName>
</protein>
<accession>A0ABV0KJY9</accession>
<feature type="chain" id="PRO_5047064561" evidence="1">
    <location>
        <begin position="33"/>
        <end position="265"/>
    </location>
</feature>
<dbReference type="EMBL" id="JAMPLM010000006">
    <property type="protein sequence ID" value="MEP1058619.1"/>
    <property type="molecule type" value="Genomic_DNA"/>
</dbReference>
<evidence type="ECO:0000313" key="3">
    <source>
        <dbReference type="EMBL" id="MEP1058619.1"/>
    </source>
</evidence>
<reference evidence="3 4" key="1">
    <citation type="submission" date="2022-04" db="EMBL/GenBank/DDBJ databases">
        <title>Positive selection, recombination, and allopatry shape intraspecific diversity of widespread and dominant cyanobacteria.</title>
        <authorList>
            <person name="Wei J."/>
            <person name="Shu W."/>
            <person name="Hu C."/>
        </authorList>
    </citation>
    <scope>NUCLEOTIDE SEQUENCE [LARGE SCALE GENOMIC DNA]</scope>
    <source>
        <strain evidence="3 4">AS-A4</strain>
    </source>
</reference>
<dbReference type="Proteomes" id="UP001476950">
    <property type="component" value="Unassembled WGS sequence"/>
</dbReference>
<dbReference type="Pfam" id="PF04773">
    <property type="entry name" value="FecR"/>
    <property type="match status" value="1"/>
</dbReference>
<sequence>MPSKLLWRPLRLLFALAVTTSTTLLMPSSAHAETPLARAMIESLRNSVRLLLRDQAPRPARRRDVLTPGDALSTAQSALVELRFNDGSLARIGERALFRFVPNRRTLRLDNGTVLLLISPGQGRTNIRTPNASAGIRGSALFVQYTPATDTTVVGALTNSGIEVGNRNRSQNQALQAGQLAVVVRDRITRIAQFDLKTFYETNELVQGLELSQDVPSKRSDPALAAVRAETLDALQRQIKLPAVSAGKLDSIWQGVLISPKRPLP</sequence>
<dbReference type="RefSeq" id="WP_199305124.1">
    <property type="nucleotide sequence ID" value="NZ_JAMPLM010000006.1"/>
</dbReference>
<proteinExistence type="predicted"/>
<comment type="caution">
    <text evidence="3">The sequence shown here is derived from an EMBL/GenBank/DDBJ whole genome shotgun (WGS) entry which is preliminary data.</text>
</comment>
<feature type="signal peptide" evidence="1">
    <location>
        <begin position="1"/>
        <end position="32"/>
    </location>
</feature>
<keyword evidence="1" id="KW-0732">Signal</keyword>
<keyword evidence="4" id="KW-1185">Reference proteome</keyword>
<dbReference type="PANTHER" id="PTHR38731">
    <property type="entry name" value="LIPL45-RELATED LIPOPROTEIN-RELATED"/>
    <property type="match status" value="1"/>
</dbReference>
<evidence type="ECO:0000256" key="1">
    <source>
        <dbReference type="SAM" id="SignalP"/>
    </source>
</evidence>